<protein>
    <recommendedName>
        <fullName evidence="1">N-acetyltransferase domain-containing protein</fullName>
    </recommendedName>
</protein>
<dbReference type="STRING" id="945553.A0A0D2NXE6"/>
<dbReference type="GO" id="GO:0016747">
    <property type="term" value="F:acyltransferase activity, transferring groups other than amino-acyl groups"/>
    <property type="evidence" value="ECO:0007669"/>
    <property type="project" value="InterPro"/>
</dbReference>
<dbReference type="InterPro" id="IPR000182">
    <property type="entry name" value="GNAT_dom"/>
</dbReference>
<gene>
    <name evidence="2" type="ORF">HYPSUDRAFT_587918</name>
</gene>
<dbReference type="Gene3D" id="3.40.630.30">
    <property type="match status" value="1"/>
</dbReference>
<accession>A0A0D2NXE6</accession>
<feature type="domain" description="N-acetyltransferase" evidence="1">
    <location>
        <begin position="84"/>
        <end position="211"/>
    </location>
</feature>
<dbReference type="Pfam" id="PF13508">
    <property type="entry name" value="Acetyltransf_7"/>
    <property type="match status" value="1"/>
</dbReference>
<dbReference type="SUPFAM" id="SSF55729">
    <property type="entry name" value="Acyl-CoA N-acyltransferases (Nat)"/>
    <property type="match status" value="1"/>
</dbReference>
<sequence>MSKIKVVTISSPTEMQLSQMVKLAVAAFDDDLMTNAMTGGVRSLKFDLYRLLMRAAALEGNILAVQEEGTKNIVAIGVGFGPGVDFLGSEEQRALGANEFFRRLPEETKKWINDVNRPLSKKYVEDTIGQQTITDNWWIDCMATYENERGNGYGSAILRELCKMAAEQDKIVALNAITKDNVSFYQEQGFKVVGSAERPSPFGTWTSSMMVWNTPSSTSHM</sequence>
<evidence type="ECO:0000313" key="2">
    <source>
        <dbReference type="EMBL" id="KJA23469.1"/>
    </source>
</evidence>
<dbReference type="PANTHER" id="PTHR42791:SF1">
    <property type="entry name" value="N-ACETYLTRANSFERASE DOMAIN-CONTAINING PROTEIN"/>
    <property type="match status" value="1"/>
</dbReference>
<keyword evidence="3" id="KW-1185">Reference proteome</keyword>
<dbReference type="PANTHER" id="PTHR42791">
    <property type="entry name" value="GNAT FAMILY ACETYLTRANSFERASE"/>
    <property type="match status" value="1"/>
</dbReference>
<proteinExistence type="predicted"/>
<dbReference type="OrthoDB" id="61113at2759"/>
<organism evidence="2 3">
    <name type="scientific">Hypholoma sublateritium (strain FD-334 SS-4)</name>
    <dbReference type="NCBI Taxonomy" id="945553"/>
    <lineage>
        <taxon>Eukaryota</taxon>
        <taxon>Fungi</taxon>
        <taxon>Dikarya</taxon>
        <taxon>Basidiomycota</taxon>
        <taxon>Agaricomycotina</taxon>
        <taxon>Agaricomycetes</taxon>
        <taxon>Agaricomycetidae</taxon>
        <taxon>Agaricales</taxon>
        <taxon>Agaricineae</taxon>
        <taxon>Strophariaceae</taxon>
        <taxon>Hypholoma</taxon>
    </lineage>
</organism>
<dbReference type="OMA" id="HELYGTE"/>
<dbReference type="Proteomes" id="UP000054270">
    <property type="component" value="Unassembled WGS sequence"/>
</dbReference>
<dbReference type="CDD" id="cd04301">
    <property type="entry name" value="NAT_SF"/>
    <property type="match status" value="1"/>
</dbReference>
<dbReference type="PROSITE" id="PS51186">
    <property type="entry name" value="GNAT"/>
    <property type="match status" value="1"/>
</dbReference>
<dbReference type="AlphaFoldDB" id="A0A0D2NXE6"/>
<dbReference type="InterPro" id="IPR052523">
    <property type="entry name" value="Trichothecene_AcTrans"/>
</dbReference>
<dbReference type="InterPro" id="IPR016181">
    <property type="entry name" value="Acyl_CoA_acyltransferase"/>
</dbReference>
<evidence type="ECO:0000313" key="3">
    <source>
        <dbReference type="Proteomes" id="UP000054270"/>
    </source>
</evidence>
<name>A0A0D2NXE6_HYPSF</name>
<evidence type="ECO:0000259" key="1">
    <source>
        <dbReference type="PROSITE" id="PS51186"/>
    </source>
</evidence>
<reference evidence="3" key="1">
    <citation type="submission" date="2014-04" db="EMBL/GenBank/DDBJ databases">
        <title>Evolutionary Origins and Diversification of the Mycorrhizal Mutualists.</title>
        <authorList>
            <consortium name="DOE Joint Genome Institute"/>
            <consortium name="Mycorrhizal Genomics Consortium"/>
            <person name="Kohler A."/>
            <person name="Kuo A."/>
            <person name="Nagy L.G."/>
            <person name="Floudas D."/>
            <person name="Copeland A."/>
            <person name="Barry K.W."/>
            <person name="Cichocki N."/>
            <person name="Veneault-Fourrey C."/>
            <person name="LaButti K."/>
            <person name="Lindquist E.A."/>
            <person name="Lipzen A."/>
            <person name="Lundell T."/>
            <person name="Morin E."/>
            <person name="Murat C."/>
            <person name="Riley R."/>
            <person name="Ohm R."/>
            <person name="Sun H."/>
            <person name="Tunlid A."/>
            <person name="Henrissat B."/>
            <person name="Grigoriev I.V."/>
            <person name="Hibbett D.S."/>
            <person name="Martin F."/>
        </authorList>
    </citation>
    <scope>NUCLEOTIDE SEQUENCE [LARGE SCALE GENOMIC DNA]</scope>
    <source>
        <strain evidence="3">FD-334 SS-4</strain>
    </source>
</reference>
<dbReference type="EMBL" id="KN817543">
    <property type="protein sequence ID" value="KJA23469.1"/>
    <property type="molecule type" value="Genomic_DNA"/>
</dbReference>